<gene>
    <name evidence="2" type="ORF">CRG98_003018</name>
</gene>
<evidence type="ECO:0000256" key="1">
    <source>
        <dbReference type="SAM" id="MobiDB-lite"/>
    </source>
</evidence>
<keyword evidence="3" id="KW-1185">Reference proteome</keyword>
<accession>A0A2I0L773</accession>
<dbReference type="EMBL" id="PGOL01000112">
    <property type="protein sequence ID" value="PKI76559.1"/>
    <property type="molecule type" value="Genomic_DNA"/>
</dbReference>
<organism evidence="2 3">
    <name type="scientific">Punica granatum</name>
    <name type="common">Pomegranate</name>
    <dbReference type="NCBI Taxonomy" id="22663"/>
    <lineage>
        <taxon>Eukaryota</taxon>
        <taxon>Viridiplantae</taxon>
        <taxon>Streptophyta</taxon>
        <taxon>Embryophyta</taxon>
        <taxon>Tracheophyta</taxon>
        <taxon>Spermatophyta</taxon>
        <taxon>Magnoliopsida</taxon>
        <taxon>eudicotyledons</taxon>
        <taxon>Gunneridae</taxon>
        <taxon>Pentapetalae</taxon>
        <taxon>rosids</taxon>
        <taxon>malvids</taxon>
        <taxon>Myrtales</taxon>
        <taxon>Lythraceae</taxon>
        <taxon>Punica</taxon>
    </lineage>
</organism>
<evidence type="ECO:0000313" key="3">
    <source>
        <dbReference type="Proteomes" id="UP000233551"/>
    </source>
</evidence>
<feature type="compositionally biased region" description="Polar residues" evidence="1">
    <location>
        <begin position="16"/>
        <end position="26"/>
    </location>
</feature>
<feature type="region of interest" description="Disordered" evidence="1">
    <location>
        <begin position="1"/>
        <end position="26"/>
    </location>
</feature>
<protein>
    <submittedName>
        <fullName evidence="2">Uncharacterized protein</fullName>
    </submittedName>
</protein>
<sequence length="186" mass="21519">MHGRCLNPSNQRDKNVNFSSSDSTQFQNRYTERDEFLLPTLCRTGDEDVVRRNHGLSVRRRFSHCHRRSKLHLPEVVGVLAGKGGRDTAPVTLSRENVWHREVKGDESVSLVGKERRIEVGGSRGRHGRTGEDPSSTMEIFRIIRTKAQWRRMVEKEKKFGEIPIRSLYFLKISEFSLTSRIGRRS</sequence>
<comment type="caution">
    <text evidence="2">The sequence shown here is derived from an EMBL/GenBank/DDBJ whole genome shotgun (WGS) entry which is preliminary data.</text>
</comment>
<name>A0A2I0L773_PUNGR</name>
<evidence type="ECO:0000313" key="2">
    <source>
        <dbReference type="EMBL" id="PKI76559.1"/>
    </source>
</evidence>
<dbReference type="Proteomes" id="UP000233551">
    <property type="component" value="Unassembled WGS sequence"/>
</dbReference>
<proteinExistence type="predicted"/>
<reference evidence="2 3" key="1">
    <citation type="submission" date="2017-11" db="EMBL/GenBank/DDBJ databases">
        <title>De-novo sequencing of pomegranate (Punica granatum L.) genome.</title>
        <authorList>
            <person name="Akparov Z."/>
            <person name="Amiraslanov A."/>
            <person name="Hajiyeva S."/>
            <person name="Abbasov M."/>
            <person name="Kaur K."/>
            <person name="Hamwieh A."/>
            <person name="Solovyev V."/>
            <person name="Salamov A."/>
            <person name="Braich B."/>
            <person name="Kosarev P."/>
            <person name="Mahmoud A."/>
            <person name="Hajiyev E."/>
            <person name="Babayeva S."/>
            <person name="Izzatullayeva V."/>
            <person name="Mammadov A."/>
            <person name="Mammadov A."/>
            <person name="Sharifova S."/>
            <person name="Ojaghi J."/>
            <person name="Eynullazada K."/>
            <person name="Bayramov B."/>
            <person name="Abdulazimova A."/>
            <person name="Shahmuradov I."/>
        </authorList>
    </citation>
    <scope>NUCLEOTIDE SEQUENCE [LARGE SCALE GENOMIC DNA]</scope>
    <source>
        <strain evidence="3">cv. AG2017</strain>
        <tissue evidence="2">Leaf</tissue>
    </source>
</reference>
<dbReference type="AlphaFoldDB" id="A0A2I0L773"/>